<dbReference type="SUPFAM" id="SSF53850">
    <property type="entry name" value="Periplasmic binding protein-like II"/>
    <property type="match status" value="1"/>
</dbReference>
<dbReference type="FunFam" id="1.10.10.10:FF:000001">
    <property type="entry name" value="LysR family transcriptional regulator"/>
    <property type="match status" value="1"/>
</dbReference>
<dbReference type="GO" id="GO:0003700">
    <property type="term" value="F:DNA-binding transcription factor activity"/>
    <property type="evidence" value="ECO:0007669"/>
    <property type="project" value="InterPro"/>
</dbReference>
<evidence type="ECO:0000256" key="4">
    <source>
        <dbReference type="ARBA" id="ARBA00023163"/>
    </source>
</evidence>
<evidence type="ECO:0000313" key="7">
    <source>
        <dbReference type="Proteomes" id="UP000218731"/>
    </source>
</evidence>
<dbReference type="GO" id="GO:0043565">
    <property type="term" value="F:sequence-specific DNA binding"/>
    <property type="evidence" value="ECO:0007669"/>
    <property type="project" value="TreeGrafter"/>
</dbReference>
<dbReference type="InterPro" id="IPR036388">
    <property type="entry name" value="WH-like_DNA-bd_sf"/>
</dbReference>
<reference evidence="6 7" key="1">
    <citation type="submission" date="2015-11" db="EMBL/GenBank/DDBJ databases">
        <title>Complete genome sequencing of a biphenyl-degrading bacterium, Pseudomonas putida KF715 (=NBRC110667).</title>
        <authorList>
            <person name="Suenaga H."/>
            <person name="Fujihara N."/>
            <person name="Watanabe T."/>
            <person name="Hirose J."/>
            <person name="Kimura N."/>
            <person name="Yamazoe A."/>
            <person name="Hosoyama A."/>
            <person name="Shimodaira J."/>
            <person name="Furukawa K."/>
        </authorList>
    </citation>
    <scope>NUCLEOTIDE SEQUENCE [LARGE SCALE GENOMIC DNA]</scope>
    <source>
        <strain evidence="6 7">KF715</strain>
    </source>
</reference>
<dbReference type="SUPFAM" id="SSF46785">
    <property type="entry name" value="Winged helix' DNA-binding domain"/>
    <property type="match status" value="1"/>
</dbReference>
<feature type="domain" description="HTH lysR-type" evidence="5">
    <location>
        <begin position="17"/>
        <end position="74"/>
    </location>
</feature>
<dbReference type="InterPro" id="IPR005119">
    <property type="entry name" value="LysR_subst-bd"/>
</dbReference>
<dbReference type="PROSITE" id="PS50931">
    <property type="entry name" value="HTH_LYSR"/>
    <property type="match status" value="1"/>
</dbReference>
<organism evidence="6 7">
    <name type="scientific">Pseudomonas putida</name>
    <name type="common">Arthrobacter siderocapsulatus</name>
    <dbReference type="NCBI Taxonomy" id="303"/>
    <lineage>
        <taxon>Bacteria</taxon>
        <taxon>Pseudomonadati</taxon>
        <taxon>Pseudomonadota</taxon>
        <taxon>Gammaproteobacteria</taxon>
        <taxon>Pseudomonadales</taxon>
        <taxon>Pseudomonadaceae</taxon>
        <taxon>Pseudomonas</taxon>
    </lineage>
</organism>
<dbReference type="Proteomes" id="UP000218731">
    <property type="component" value="Chromosome 1"/>
</dbReference>
<dbReference type="PANTHER" id="PTHR30537:SF72">
    <property type="entry name" value="LYSR FAMILY TRANSCRIPTIONAL REGULATOR"/>
    <property type="match status" value="1"/>
</dbReference>
<dbReference type="InterPro" id="IPR058163">
    <property type="entry name" value="LysR-type_TF_proteobact-type"/>
</dbReference>
<dbReference type="Pfam" id="PF03466">
    <property type="entry name" value="LysR_substrate"/>
    <property type="match status" value="1"/>
</dbReference>
<protein>
    <submittedName>
        <fullName evidence="6">LysR family transcriptional regulator</fullName>
    </submittedName>
</protein>
<dbReference type="InterPro" id="IPR036390">
    <property type="entry name" value="WH_DNA-bd_sf"/>
</dbReference>
<dbReference type="PANTHER" id="PTHR30537">
    <property type="entry name" value="HTH-TYPE TRANSCRIPTIONAL REGULATOR"/>
    <property type="match status" value="1"/>
</dbReference>
<sequence>MPLTPDTHVRNQESSMDSLSGFVVFNRVAETRSFVAAGQSLGISASAVGKRVARLESRLGVRLFHRSTRSITLTAEGTLFLERSRRILAEIEATEQALSQASVSPRGRLRVSMPQVTALVMPALAEFMALYPQVELDLDFSDRMVDIVGEGFDVVMRGGQPVDSRLNAKFLGHFQHRLVASPGYLHERGTPLHPRDLAAHTCLHYRFPSNGKLETWPLRQEHPEQAYDIPISMVCNHVETRVCFALNHRGITCLPDFNVRRELGNGSLVSVLDSFMERRGSFYLLWPSGRQVPPKLRVFIDFMLERVFNRTDS</sequence>
<name>A0A1L7NAY5_PSEPU</name>
<proteinExistence type="inferred from homology"/>
<keyword evidence="3" id="KW-0238">DNA-binding</keyword>
<gene>
    <name evidence="6" type="ORF">KF715C_ch20550</name>
</gene>
<keyword evidence="4" id="KW-0804">Transcription</keyword>
<evidence type="ECO:0000259" key="5">
    <source>
        <dbReference type="PROSITE" id="PS50931"/>
    </source>
</evidence>
<dbReference type="Gene3D" id="1.10.10.10">
    <property type="entry name" value="Winged helix-like DNA-binding domain superfamily/Winged helix DNA-binding domain"/>
    <property type="match status" value="1"/>
</dbReference>
<dbReference type="Pfam" id="PF00126">
    <property type="entry name" value="HTH_1"/>
    <property type="match status" value="1"/>
</dbReference>
<dbReference type="Gene3D" id="3.40.190.290">
    <property type="match status" value="1"/>
</dbReference>
<dbReference type="AlphaFoldDB" id="A0A1L7NAY5"/>
<evidence type="ECO:0000256" key="3">
    <source>
        <dbReference type="ARBA" id="ARBA00023125"/>
    </source>
</evidence>
<dbReference type="EMBL" id="AP015029">
    <property type="protein sequence ID" value="BAW22628.1"/>
    <property type="molecule type" value="Genomic_DNA"/>
</dbReference>
<dbReference type="CDD" id="cd08476">
    <property type="entry name" value="PBP2_CrgA_like_7"/>
    <property type="match status" value="1"/>
</dbReference>
<keyword evidence="2" id="KW-0805">Transcription regulation</keyword>
<evidence type="ECO:0000313" key="6">
    <source>
        <dbReference type="EMBL" id="BAW22628.1"/>
    </source>
</evidence>
<dbReference type="GO" id="GO:0006351">
    <property type="term" value="P:DNA-templated transcription"/>
    <property type="evidence" value="ECO:0007669"/>
    <property type="project" value="TreeGrafter"/>
</dbReference>
<evidence type="ECO:0000256" key="2">
    <source>
        <dbReference type="ARBA" id="ARBA00023015"/>
    </source>
</evidence>
<dbReference type="InterPro" id="IPR000847">
    <property type="entry name" value="LysR_HTH_N"/>
</dbReference>
<comment type="similarity">
    <text evidence="1">Belongs to the LysR transcriptional regulatory family.</text>
</comment>
<accession>A0A1L7NAY5</accession>
<evidence type="ECO:0000256" key="1">
    <source>
        <dbReference type="ARBA" id="ARBA00009437"/>
    </source>
</evidence>